<feature type="region of interest" description="Disordered" evidence="1">
    <location>
        <begin position="50"/>
        <end position="96"/>
    </location>
</feature>
<feature type="region of interest" description="Disordered" evidence="1">
    <location>
        <begin position="1"/>
        <end position="21"/>
    </location>
</feature>
<organism evidence="2 3">
    <name type="scientific">Setaria viridis</name>
    <name type="common">Green bristlegrass</name>
    <name type="synonym">Setaria italica subsp. viridis</name>
    <dbReference type="NCBI Taxonomy" id="4556"/>
    <lineage>
        <taxon>Eukaryota</taxon>
        <taxon>Viridiplantae</taxon>
        <taxon>Streptophyta</taxon>
        <taxon>Embryophyta</taxon>
        <taxon>Tracheophyta</taxon>
        <taxon>Spermatophyta</taxon>
        <taxon>Magnoliopsida</taxon>
        <taxon>Liliopsida</taxon>
        <taxon>Poales</taxon>
        <taxon>Poaceae</taxon>
        <taxon>PACMAD clade</taxon>
        <taxon>Panicoideae</taxon>
        <taxon>Panicodae</taxon>
        <taxon>Paniceae</taxon>
        <taxon>Cenchrinae</taxon>
        <taxon>Setaria</taxon>
    </lineage>
</organism>
<reference evidence="2" key="1">
    <citation type="submission" date="2019-03" db="EMBL/GenBank/DDBJ databases">
        <title>WGS assembly of Setaria viridis.</title>
        <authorList>
            <person name="Huang P."/>
            <person name="Jenkins J."/>
            <person name="Grimwood J."/>
            <person name="Barry K."/>
            <person name="Healey A."/>
            <person name="Mamidi S."/>
            <person name="Sreedasyam A."/>
            <person name="Shu S."/>
            <person name="Feldman M."/>
            <person name="Wu J."/>
            <person name="Yu Y."/>
            <person name="Chen C."/>
            <person name="Johnson J."/>
            <person name="Rokhsar D."/>
            <person name="Baxter I."/>
            <person name="Schmutz J."/>
            <person name="Brutnell T."/>
            <person name="Kellogg E."/>
        </authorList>
    </citation>
    <scope>NUCLEOTIDE SEQUENCE [LARGE SCALE GENOMIC DNA]</scope>
</reference>
<gene>
    <name evidence="2" type="ORF">SEVIR_5G172300v2</name>
</gene>
<keyword evidence="3" id="KW-1185">Reference proteome</keyword>
<proteinExistence type="predicted"/>
<evidence type="ECO:0000313" key="2">
    <source>
        <dbReference type="EMBL" id="TKW14503.1"/>
    </source>
</evidence>
<evidence type="ECO:0000256" key="1">
    <source>
        <dbReference type="SAM" id="MobiDB-lite"/>
    </source>
</evidence>
<dbReference type="AlphaFoldDB" id="A0A4U6UJV5"/>
<feature type="compositionally biased region" description="Polar residues" evidence="1">
    <location>
        <begin position="12"/>
        <end position="21"/>
    </location>
</feature>
<feature type="region of interest" description="Disordered" evidence="1">
    <location>
        <begin position="115"/>
        <end position="140"/>
    </location>
</feature>
<feature type="compositionally biased region" description="Polar residues" evidence="1">
    <location>
        <begin position="50"/>
        <end position="70"/>
    </location>
</feature>
<accession>A0A4U6UJV5</accession>
<evidence type="ECO:0000313" key="3">
    <source>
        <dbReference type="Proteomes" id="UP000298652"/>
    </source>
</evidence>
<sequence length="140" mass="15404">MSTPRGIRAGESTANKPAPNITTATRAAAMVYTQVAPGETHHVGIQGRVSITNPSSHRVTTTMVHTNTPQPEEATRSDVESGGSNHQGSKKTRKMKMLLKRVGVVVRCFASFRRRKVKWSESEPSDEDEVDSKKCTKRRS</sequence>
<dbReference type="Gramene" id="TKW14503">
    <property type="protein sequence ID" value="TKW14503"/>
    <property type="gene ID" value="SEVIR_5G172300v2"/>
</dbReference>
<name>A0A4U6UJV5_SETVI</name>
<dbReference type="Proteomes" id="UP000298652">
    <property type="component" value="Chromosome 5"/>
</dbReference>
<dbReference type="EMBL" id="CM016556">
    <property type="protein sequence ID" value="TKW14503.1"/>
    <property type="molecule type" value="Genomic_DNA"/>
</dbReference>
<protein>
    <submittedName>
        <fullName evidence="2">Uncharacterized protein</fullName>
    </submittedName>
</protein>